<name>A0A429XY72_9BACI</name>
<accession>A0A429XY72</accession>
<evidence type="ECO:0000256" key="1">
    <source>
        <dbReference type="SAM" id="Coils"/>
    </source>
</evidence>
<proteinExistence type="predicted"/>
<evidence type="ECO:0000313" key="4">
    <source>
        <dbReference type="EMBL" id="RST73687.1"/>
    </source>
</evidence>
<gene>
    <name evidence="4" type="ORF">D4T97_012465</name>
</gene>
<dbReference type="Pfam" id="PF00092">
    <property type="entry name" value="VWA"/>
    <property type="match status" value="1"/>
</dbReference>
<evidence type="ECO:0000313" key="5">
    <source>
        <dbReference type="Proteomes" id="UP000287156"/>
    </source>
</evidence>
<reference evidence="4" key="1">
    <citation type="submission" date="2018-12" db="EMBL/GenBank/DDBJ databases">
        <authorList>
            <person name="Sun L."/>
            <person name="Chen Z."/>
        </authorList>
    </citation>
    <scope>NUCLEOTIDE SEQUENCE [LARGE SCALE GENOMIC DNA]</scope>
    <source>
        <strain evidence="4">3-2-2</strain>
    </source>
</reference>
<dbReference type="SMART" id="SM00327">
    <property type="entry name" value="VWA"/>
    <property type="match status" value="1"/>
</dbReference>
<feature type="region of interest" description="Disordered" evidence="2">
    <location>
        <begin position="31"/>
        <end position="53"/>
    </location>
</feature>
<feature type="compositionally biased region" description="Polar residues" evidence="2">
    <location>
        <begin position="31"/>
        <end position="40"/>
    </location>
</feature>
<dbReference type="Proteomes" id="UP000287156">
    <property type="component" value="Unassembled WGS sequence"/>
</dbReference>
<dbReference type="PROSITE" id="PS51257">
    <property type="entry name" value="PROKAR_LIPOPROTEIN"/>
    <property type="match status" value="1"/>
</dbReference>
<dbReference type="EMBL" id="QYTV02000005">
    <property type="protein sequence ID" value="RST73687.1"/>
    <property type="molecule type" value="Genomic_DNA"/>
</dbReference>
<keyword evidence="5" id="KW-1185">Reference proteome</keyword>
<dbReference type="InterPro" id="IPR036465">
    <property type="entry name" value="vWFA_dom_sf"/>
</dbReference>
<keyword evidence="1" id="KW-0175">Coiled coil</keyword>
<protein>
    <submittedName>
        <fullName evidence="4">VWA domain-containing protein</fullName>
    </submittedName>
</protein>
<dbReference type="SUPFAM" id="SSF53300">
    <property type="entry name" value="vWA-like"/>
    <property type="match status" value="1"/>
</dbReference>
<feature type="coiled-coil region" evidence="1">
    <location>
        <begin position="428"/>
        <end position="460"/>
    </location>
</feature>
<feature type="domain" description="VWFA" evidence="3">
    <location>
        <begin position="163"/>
        <end position="351"/>
    </location>
</feature>
<comment type="caution">
    <text evidence="4">The sequence shown here is derived from an EMBL/GenBank/DDBJ whole genome shotgun (WGS) entry which is preliminary data.</text>
</comment>
<dbReference type="OrthoDB" id="9783818at2"/>
<dbReference type="RefSeq" id="WP_126051075.1">
    <property type="nucleotide sequence ID" value="NZ_QYTV02000005.1"/>
</dbReference>
<organism evidence="4 5">
    <name type="scientific">Siminovitchia acidinfaciens</name>
    <dbReference type="NCBI Taxonomy" id="2321395"/>
    <lineage>
        <taxon>Bacteria</taxon>
        <taxon>Bacillati</taxon>
        <taxon>Bacillota</taxon>
        <taxon>Bacilli</taxon>
        <taxon>Bacillales</taxon>
        <taxon>Bacillaceae</taxon>
        <taxon>Siminovitchia</taxon>
    </lineage>
</organism>
<evidence type="ECO:0000259" key="3">
    <source>
        <dbReference type="PROSITE" id="PS50234"/>
    </source>
</evidence>
<dbReference type="PROSITE" id="PS50234">
    <property type="entry name" value="VWFA"/>
    <property type="match status" value="1"/>
</dbReference>
<dbReference type="Gene3D" id="3.40.50.410">
    <property type="entry name" value="von Willebrand factor, type A domain"/>
    <property type="match status" value="1"/>
</dbReference>
<dbReference type="InterPro" id="IPR002035">
    <property type="entry name" value="VWF_A"/>
</dbReference>
<dbReference type="AlphaFoldDB" id="A0A429XY72"/>
<sequence length="468" mass="53072">MNHKFILICTCLLFLLASCGEKKVDEKKTQLSQSASLSNNEQEEAAQTDAAQEKAIENAENIEAPPLPQTLTELAELPPGYTGPYLSILEDEDQKKIDELTKDLQDISGEPTKDELDLYYRKLLSIFQHDFNGPEELLAKLRFQAIGSPDIEDPRMQFKENMNVHVILDASGSMRKDIGGQTQMEAAKKAITRFVEGLPAEANVGLRIYGHKGTGSDSDKEMSCSSSELIYPLEKYDEAKFQASLNQAQPAGWTPIQLALNEAEKDLDKFNGENNTNIVYLVSDGVSTCDDDPIAAAKSLYDSDITPIVNVIGFNVDHAGQKQLKEVAKATEGSYQDVQDYESLQEELDQAQEIAAKWKDWKKQTEAGLKYDKTKNGLDIFVYESKEYKKRVDEGQQVGFTLQYLYQTKKLMSRESHDYLREKNREYHNWIEEEYKSLKRELKELNEKNINEALQQLEEKYSDKAPNS</sequence>
<evidence type="ECO:0000256" key="2">
    <source>
        <dbReference type="SAM" id="MobiDB-lite"/>
    </source>
</evidence>